<feature type="domain" description="Secretin/TonB short N-terminal" evidence="6">
    <location>
        <begin position="72"/>
        <end position="123"/>
    </location>
</feature>
<dbReference type="SUPFAM" id="SSF56935">
    <property type="entry name" value="Porins"/>
    <property type="match status" value="1"/>
</dbReference>
<dbReference type="NCBIfam" id="TIGR04057">
    <property type="entry name" value="SusC_RagA_signa"/>
    <property type="match status" value="1"/>
</dbReference>
<dbReference type="RefSeq" id="WP_254086554.1">
    <property type="nucleotide sequence ID" value="NZ_JAHESE010000028.1"/>
</dbReference>
<reference evidence="7 8" key="1">
    <citation type="submission" date="2021-05" db="EMBL/GenBank/DDBJ databases">
        <title>A Polyphasic approach of four new species of the genus Ohtaekwangia: Ohtaekwangia histidinii sp. nov., Ohtaekwangia cretensis sp. nov., Ohtaekwangia indiensis sp. nov., Ohtaekwangia reichenbachii sp. nov. from diverse environment.</title>
        <authorList>
            <person name="Octaviana S."/>
        </authorList>
    </citation>
    <scope>NUCLEOTIDE SEQUENCE [LARGE SCALE GENOMIC DNA]</scope>
    <source>
        <strain evidence="7 8">PWU5</strain>
    </source>
</reference>
<name>A0AAP2E0U5_9BACT</name>
<evidence type="ECO:0000259" key="6">
    <source>
        <dbReference type="SMART" id="SM00965"/>
    </source>
</evidence>
<evidence type="ECO:0000256" key="4">
    <source>
        <dbReference type="ARBA" id="ARBA00023237"/>
    </source>
</evidence>
<evidence type="ECO:0000256" key="5">
    <source>
        <dbReference type="PROSITE-ProRule" id="PRU01360"/>
    </source>
</evidence>
<dbReference type="InterPro" id="IPR008969">
    <property type="entry name" value="CarboxyPept-like_regulatory"/>
</dbReference>
<dbReference type="AlphaFoldDB" id="A0AAP2E0U5"/>
<keyword evidence="4 5" id="KW-0998">Cell outer membrane</keyword>
<comment type="similarity">
    <text evidence="5">Belongs to the TonB-dependent receptor family.</text>
</comment>
<dbReference type="InterPro" id="IPR023996">
    <property type="entry name" value="TonB-dep_OMP_SusC/RagA"/>
</dbReference>
<dbReference type="InterPro" id="IPR037066">
    <property type="entry name" value="Plug_dom_sf"/>
</dbReference>
<proteinExistence type="inferred from homology"/>
<accession>A0AAP2E0U5</accession>
<evidence type="ECO:0000313" key="7">
    <source>
        <dbReference type="EMBL" id="MBT1710976.1"/>
    </source>
</evidence>
<keyword evidence="1 5" id="KW-0813">Transport</keyword>
<evidence type="ECO:0000256" key="2">
    <source>
        <dbReference type="ARBA" id="ARBA00022729"/>
    </source>
</evidence>
<dbReference type="InterPro" id="IPR039426">
    <property type="entry name" value="TonB-dep_rcpt-like"/>
</dbReference>
<keyword evidence="5" id="KW-0812">Transmembrane</keyword>
<dbReference type="Proteomes" id="UP001319080">
    <property type="component" value="Unassembled WGS sequence"/>
</dbReference>
<dbReference type="GO" id="GO:0015344">
    <property type="term" value="F:siderophore uptake transmembrane transporter activity"/>
    <property type="evidence" value="ECO:0007669"/>
    <property type="project" value="TreeGrafter"/>
</dbReference>
<dbReference type="PANTHER" id="PTHR30069">
    <property type="entry name" value="TONB-DEPENDENT OUTER MEMBRANE RECEPTOR"/>
    <property type="match status" value="1"/>
</dbReference>
<evidence type="ECO:0000256" key="3">
    <source>
        <dbReference type="ARBA" id="ARBA00023136"/>
    </source>
</evidence>
<dbReference type="PROSITE" id="PS52016">
    <property type="entry name" value="TONB_DEPENDENT_REC_3"/>
    <property type="match status" value="1"/>
</dbReference>
<dbReference type="InterPro" id="IPR011662">
    <property type="entry name" value="Secretin/TonB_short_N"/>
</dbReference>
<evidence type="ECO:0000256" key="1">
    <source>
        <dbReference type="ARBA" id="ARBA00022448"/>
    </source>
</evidence>
<organism evidence="7 8">
    <name type="scientific">Dawidia cretensis</name>
    <dbReference type="NCBI Taxonomy" id="2782350"/>
    <lineage>
        <taxon>Bacteria</taxon>
        <taxon>Pseudomonadati</taxon>
        <taxon>Bacteroidota</taxon>
        <taxon>Cytophagia</taxon>
        <taxon>Cytophagales</taxon>
        <taxon>Chryseotaleaceae</taxon>
        <taxon>Dawidia</taxon>
    </lineage>
</organism>
<dbReference type="SMART" id="SM00965">
    <property type="entry name" value="STN"/>
    <property type="match status" value="1"/>
</dbReference>
<dbReference type="InterPro" id="IPR023997">
    <property type="entry name" value="TonB-dep_OMP_SusC/RagA_CS"/>
</dbReference>
<dbReference type="Pfam" id="PF13715">
    <property type="entry name" value="CarbopepD_reg_2"/>
    <property type="match status" value="1"/>
</dbReference>
<keyword evidence="2" id="KW-0732">Signal</keyword>
<keyword evidence="7" id="KW-0675">Receptor</keyword>
<dbReference type="EMBL" id="JAHESE010000028">
    <property type="protein sequence ID" value="MBT1710976.1"/>
    <property type="molecule type" value="Genomic_DNA"/>
</dbReference>
<dbReference type="Gene3D" id="2.170.130.10">
    <property type="entry name" value="TonB-dependent receptor, plug domain"/>
    <property type="match status" value="1"/>
</dbReference>
<comment type="caution">
    <text evidence="7">The sequence shown here is derived from an EMBL/GenBank/DDBJ whole genome shotgun (WGS) entry which is preliminary data.</text>
</comment>
<comment type="subcellular location">
    <subcellularLocation>
        <location evidence="5">Cell outer membrane</location>
        <topology evidence="5">Multi-pass membrane protein</topology>
    </subcellularLocation>
</comment>
<sequence>MKKTLRNESPEPYWQYTGIQVITRMVAFLIASLSLFQLQAADTVHKSERITVSFDQTALKEAITLLENKTPYRFFYNHRLIDDSKKITARLVNVPIRVAVSALLKGIEVDFKIKGDQIILKKKRAELVLQTSSGTLTLVAAGEADNTAETTIDNFVRYELTVSGQVFAENSDPLPGVSVLIKGTTVGTVTDQDGNYTLRIPDEFAATGILVFSFIGYARQEVTVNNKTVIDLTMTPDVSSLEEILVIGYGTQKRETVTGSVSAVTSKDLESVHAVTTSSMLAGKLPGLSFRQVDGRPGSSASIQIRNMGSPLFVIDGIQKDEGQFNNISPNDIESLTILKDASASVYGSRAANGVVIVTTKKGKTGSGNTFSVDAYTGWQNWTRFPETVNAGDWYTAKVEADVNDGKPAADIMSREELSKWQAGTEKGYRSFDWYKYIIKGNAPQSSVTMSATGGSDKINYYFSLGRVKQSSVLGREYTFERTNIQTNIGAQITNRFKLSTQINGRIETRDQPGIPGEDDYWLPRFALFRNRPFERPFANDNPDYPNHIQNDETNFAWLNKKDAGYWTEDWRVLQLNFTGEYETPIKGLKAKGVYSYYYADRLMNGHEYTYDTYTYEEATDTYARTGGSTNPWRERGTRKVLETVVQGQLDYNHTFNGSHTLSATFVAERINRRNLETWVHSVPKTNELPILLFNDMDTYNDIDYEEARIGYVGRLSYDYQGKYLLEVAGRRDASWKFAPGKRWGVFPAVSAGWRISEEAFYKNFTPLSNTLSEVKIRASHGLLGDDNIPIGSFDYLSGYRYPASTAILDMIRTGGQVINSTTVKTAYDVQGDGRPITNISWLESRMTDVGIDYGLLNGKITGALDYFYRKRTGLFQRKEDVLMPRELGYDLAPENLRSDAYVGGEASLAYSGIVRGVSFSVGGNVSYSRLKQLTGYKPELNWGNSWDHYRNTGAATNRWADALWGLDAIGQFTSQEQIASYPVDIDGQGNKTLLPGDLIYKDINTDGVINGYDERPIGYSRTNNPTVNYGLFITLNWKNFDFRADFSGGSMFSNVRRWEMAVPFQNGGNLLQELYEDHWRREDPYDPNSRWIPGKYPTMRYANGDHSNYRISDFWVTNVRYLRLRTMEVGYSLPKTLLEKVKLKRARVYVNTFNLFSIDNVGKYGMEPEVANENGLQYPQHKLVNIGVNVSF</sequence>
<dbReference type="GO" id="GO:0044718">
    <property type="term" value="P:siderophore transmembrane transport"/>
    <property type="evidence" value="ECO:0007669"/>
    <property type="project" value="TreeGrafter"/>
</dbReference>
<evidence type="ECO:0000313" key="8">
    <source>
        <dbReference type="Proteomes" id="UP001319080"/>
    </source>
</evidence>
<dbReference type="GO" id="GO:0009279">
    <property type="term" value="C:cell outer membrane"/>
    <property type="evidence" value="ECO:0007669"/>
    <property type="project" value="UniProtKB-SubCell"/>
</dbReference>
<gene>
    <name evidence="7" type="ORF">KK062_22225</name>
</gene>
<keyword evidence="3 5" id="KW-0472">Membrane</keyword>
<dbReference type="Gene3D" id="2.60.40.1120">
    <property type="entry name" value="Carboxypeptidase-like, regulatory domain"/>
    <property type="match status" value="1"/>
</dbReference>
<dbReference type="NCBIfam" id="TIGR04056">
    <property type="entry name" value="OMP_RagA_SusC"/>
    <property type="match status" value="1"/>
</dbReference>
<keyword evidence="8" id="KW-1185">Reference proteome</keyword>
<dbReference type="InterPro" id="IPR012910">
    <property type="entry name" value="Plug_dom"/>
</dbReference>
<protein>
    <submittedName>
        <fullName evidence="7">TonB-dependent receptor</fullName>
    </submittedName>
</protein>
<dbReference type="Pfam" id="PF07715">
    <property type="entry name" value="Plug"/>
    <property type="match status" value="1"/>
</dbReference>
<dbReference type="SUPFAM" id="SSF49464">
    <property type="entry name" value="Carboxypeptidase regulatory domain-like"/>
    <property type="match status" value="1"/>
</dbReference>
<keyword evidence="5" id="KW-1134">Transmembrane beta strand</keyword>
<dbReference type="PANTHER" id="PTHR30069:SF29">
    <property type="entry name" value="HEMOGLOBIN AND HEMOGLOBIN-HAPTOGLOBIN-BINDING PROTEIN 1-RELATED"/>
    <property type="match status" value="1"/>
</dbReference>